<dbReference type="AlphaFoldDB" id="A0AB39V5X6"/>
<dbReference type="InterPro" id="IPR009739">
    <property type="entry name" value="LprI-like_N"/>
</dbReference>
<evidence type="ECO:0000259" key="1">
    <source>
        <dbReference type="Pfam" id="PF07007"/>
    </source>
</evidence>
<sequence>MKILKNKFLGMLVFLLISSISISGQYKDQLVSRMSDFRNKVYENVDEGHDVQQKDALRAMQEEWDKELNIVYQKIMKIANIKTKNNLRNAQRAWLKSRDKKVQDSYYFENPEGGSMGVLFSLNTNVKLLEQRTLELAEMYDRLTGK</sequence>
<dbReference type="PANTHER" id="PTHR39176:SF1">
    <property type="entry name" value="PERIPLASMIC PROTEIN"/>
    <property type="match status" value="1"/>
</dbReference>
<evidence type="ECO:0000313" key="2">
    <source>
        <dbReference type="EMBL" id="XDU63214.1"/>
    </source>
</evidence>
<dbReference type="Pfam" id="PF07007">
    <property type="entry name" value="LprI"/>
    <property type="match status" value="1"/>
</dbReference>
<organism evidence="2">
    <name type="scientific">Leptotrichia alba</name>
    <dbReference type="NCBI Taxonomy" id="3239304"/>
    <lineage>
        <taxon>Bacteria</taxon>
        <taxon>Fusobacteriati</taxon>
        <taxon>Fusobacteriota</taxon>
        <taxon>Fusobacteriia</taxon>
        <taxon>Fusobacteriales</taxon>
        <taxon>Leptotrichiaceae</taxon>
        <taxon>Leptotrichia</taxon>
    </lineage>
</organism>
<accession>A0AB39V5X6</accession>
<protein>
    <submittedName>
        <fullName evidence="2">Lysozyme inhibitor LprI family protein</fullName>
    </submittedName>
</protein>
<dbReference type="EMBL" id="CP165647">
    <property type="protein sequence ID" value="XDU63214.1"/>
    <property type="molecule type" value="Genomic_DNA"/>
</dbReference>
<feature type="domain" description="Lysozyme inhibitor LprI-like N-terminal" evidence="1">
    <location>
        <begin position="51"/>
        <end position="136"/>
    </location>
</feature>
<dbReference type="Gene3D" id="1.20.1270.180">
    <property type="match status" value="1"/>
</dbReference>
<dbReference type="KEGG" id="lala:AB8B28_05055"/>
<name>A0AB39V5X6_9FUSO</name>
<dbReference type="PANTHER" id="PTHR39176">
    <property type="entry name" value="PERIPLASMIC PROTEIN-RELATED"/>
    <property type="match status" value="1"/>
</dbReference>
<proteinExistence type="predicted"/>
<reference evidence="2" key="1">
    <citation type="submission" date="2024-07" db="EMBL/GenBank/DDBJ databases">
        <authorList>
            <person name="Li X.-J."/>
            <person name="Wang X."/>
        </authorList>
    </citation>
    <scope>NUCLEOTIDE SEQUENCE</scope>
    <source>
        <strain evidence="2">HSP-536</strain>
    </source>
</reference>
<dbReference type="RefSeq" id="WP_369717227.1">
    <property type="nucleotide sequence ID" value="NZ_CP165647.1"/>
</dbReference>
<gene>
    <name evidence="2" type="ORF">AB8B28_05055</name>
</gene>